<accession>A0A317SX81</accession>
<feature type="compositionally biased region" description="Basic and acidic residues" evidence="1">
    <location>
        <begin position="263"/>
        <end position="273"/>
    </location>
</feature>
<dbReference type="AlphaFoldDB" id="A0A317SX81"/>
<gene>
    <name evidence="2" type="ORF">C7212DRAFT_360620</name>
</gene>
<dbReference type="Proteomes" id="UP000246991">
    <property type="component" value="Unassembled WGS sequence"/>
</dbReference>
<keyword evidence="3" id="KW-1185">Reference proteome</keyword>
<feature type="region of interest" description="Disordered" evidence="1">
    <location>
        <begin position="254"/>
        <end position="273"/>
    </location>
</feature>
<dbReference type="OrthoDB" id="5423251at2759"/>
<sequence>MQKRVNHLIAIKAFTRQSLPMPMPRATSLELVVKELLEKWEGERVGFSSIPSFILFKILLEHSRRSGGILPPITKHPAATQPFAYYHSYLGTLQIRDTRGAILGYRFKITPEKRYVRMTGGVVKDMAKAVSTDGRRQKPLGGTWHGVCLNQGLDADESRAHQDWMNDEQLFNCVAPFWDGFQGGELVLWQMGMRIGLEIGDGFFFYGSLVAHEVMKVTAGVRNSIDLFTRASNFKLLEKHKTAAGRVEYSAKANKVRGTTGQEESRMPRENAAARRQIRQEKKQRKRAVGLMKSSFLDFSHLQRTCQEDLKAECQYQGFRAGGECQEYWEALAGFYMETEVHVWCCGTECIENSKAGIEPNNPTLDDFLSHERQHVKYSNVVWGIITYPRCPEIEVPFCFHPSKRVPIFLRVVTTQDIEGDLQIIPILASV</sequence>
<dbReference type="EMBL" id="PYWC01000010">
    <property type="protein sequence ID" value="PWW79103.1"/>
    <property type="molecule type" value="Genomic_DNA"/>
</dbReference>
<protein>
    <submittedName>
        <fullName evidence="2">Uncharacterized protein</fullName>
    </submittedName>
</protein>
<dbReference type="STRING" id="42249.A0A317SX81"/>
<evidence type="ECO:0000313" key="2">
    <source>
        <dbReference type="EMBL" id="PWW79103.1"/>
    </source>
</evidence>
<proteinExistence type="predicted"/>
<reference evidence="2 3" key="1">
    <citation type="submission" date="2018-03" db="EMBL/GenBank/DDBJ databases">
        <title>Genomes of Pezizomycetes fungi and the evolution of truffles.</title>
        <authorList>
            <person name="Murat C."/>
            <person name="Payen T."/>
            <person name="Noel B."/>
            <person name="Kuo A."/>
            <person name="Martin F.M."/>
        </authorList>
    </citation>
    <scope>NUCLEOTIDE SEQUENCE [LARGE SCALE GENOMIC DNA]</scope>
    <source>
        <strain evidence="2">091103-1</strain>
    </source>
</reference>
<evidence type="ECO:0000256" key="1">
    <source>
        <dbReference type="SAM" id="MobiDB-lite"/>
    </source>
</evidence>
<name>A0A317SX81_9PEZI</name>
<organism evidence="2 3">
    <name type="scientific">Tuber magnatum</name>
    <name type="common">white Piedmont truffle</name>
    <dbReference type="NCBI Taxonomy" id="42249"/>
    <lineage>
        <taxon>Eukaryota</taxon>
        <taxon>Fungi</taxon>
        <taxon>Dikarya</taxon>
        <taxon>Ascomycota</taxon>
        <taxon>Pezizomycotina</taxon>
        <taxon>Pezizomycetes</taxon>
        <taxon>Pezizales</taxon>
        <taxon>Tuberaceae</taxon>
        <taxon>Tuber</taxon>
    </lineage>
</organism>
<dbReference type="Gene3D" id="3.60.130.30">
    <property type="match status" value="1"/>
</dbReference>
<comment type="caution">
    <text evidence="2">The sequence shown here is derived from an EMBL/GenBank/DDBJ whole genome shotgun (WGS) entry which is preliminary data.</text>
</comment>
<evidence type="ECO:0000313" key="3">
    <source>
        <dbReference type="Proteomes" id="UP000246991"/>
    </source>
</evidence>